<keyword evidence="3" id="KW-1185">Reference proteome</keyword>
<name>A0ABR2D7S7_9ROSI</name>
<organism evidence="2 3">
    <name type="scientific">Hibiscus sabdariffa</name>
    <name type="common">roselle</name>
    <dbReference type="NCBI Taxonomy" id="183260"/>
    <lineage>
        <taxon>Eukaryota</taxon>
        <taxon>Viridiplantae</taxon>
        <taxon>Streptophyta</taxon>
        <taxon>Embryophyta</taxon>
        <taxon>Tracheophyta</taxon>
        <taxon>Spermatophyta</taxon>
        <taxon>Magnoliopsida</taxon>
        <taxon>eudicotyledons</taxon>
        <taxon>Gunneridae</taxon>
        <taxon>Pentapetalae</taxon>
        <taxon>rosids</taxon>
        <taxon>malvids</taxon>
        <taxon>Malvales</taxon>
        <taxon>Malvaceae</taxon>
        <taxon>Malvoideae</taxon>
        <taxon>Hibiscus</taxon>
    </lineage>
</organism>
<gene>
    <name evidence="2" type="ORF">V6N12_053512</name>
</gene>
<feature type="region of interest" description="Disordered" evidence="1">
    <location>
        <begin position="62"/>
        <end position="119"/>
    </location>
</feature>
<sequence length="119" mass="12882">MEKTDSIEIVYFYGCRNDVGLDFSVDDTGIAAAAVDVSLGSCIVNVGSRFVGLVFTGTGSKYQHGCRLSGKDHVPDRLRRRQPSLMETPPKPSKLSPNPPRHMTGSGCLQQKGKDIGQK</sequence>
<evidence type="ECO:0000313" key="2">
    <source>
        <dbReference type="EMBL" id="KAK8532062.1"/>
    </source>
</evidence>
<accession>A0ABR2D7S7</accession>
<evidence type="ECO:0000256" key="1">
    <source>
        <dbReference type="SAM" id="MobiDB-lite"/>
    </source>
</evidence>
<evidence type="ECO:0000313" key="3">
    <source>
        <dbReference type="Proteomes" id="UP001472677"/>
    </source>
</evidence>
<dbReference type="EMBL" id="JBBPBM010000034">
    <property type="protein sequence ID" value="KAK8532062.1"/>
    <property type="molecule type" value="Genomic_DNA"/>
</dbReference>
<reference evidence="2 3" key="1">
    <citation type="journal article" date="2024" name="G3 (Bethesda)">
        <title>Genome assembly of Hibiscus sabdariffa L. provides insights into metabolisms of medicinal natural products.</title>
        <authorList>
            <person name="Kim T."/>
        </authorList>
    </citation>
    <scope>NUCLEOTIDE SEQUENCE [LARGE SCALE GENOMIC DNA]</scope>
    <source>
        <strain evidence="2">TK-2024</strain>
        <tissue evidence="2">Old leaves</tissue>
    </source>
</reference>
<proteinExistence type="predicted"/>
<protein>
    <submittedName>
        <fullName evidence="2">Uncharacterized protein</fullName>
    </submittedName>
</protein>
<comment type="caution">
    <text evidence="2">The sequence shown here is derived from an EMBL/GenBank/DDBJ whole genome shotgun (WGS) entry which is preliminary data.</text>
</comment>
<dbReference type="Proteomes" id="UP001472677">
    <property type="component" value="Unassembled WGS sequence"/>
</dbReference>
<feature type="compositionally biased region" description="Pro residues" evidence="1">
    <location>
        <begin position="89"/>
        <end position="100"/>
    </location>
</feature>